<evidence type="ECO:0000313" key="1">
    <source>
        <dbReference type="EMBL" id="AXH49699.1"/>
    </source>
</evidence>
<protein>
    <submittedName>
        <fullName evidence="1">Exonuclease</fullName>
    </submittedName>
</protein>
<name>A0A345L347_9CAUD</name>
<reference evidence="2" key="1">
    <citation type="submission" date="2018-06" db="EMBL/GenBank/DDBJ databases">
        <authorList>
            <person name="Zhirakovskaya E."/>
        </authorList>
    </citation>
    <scope>NUCLEOTIDE SEQUENCE [LARGE SCALE GENOMIC DNA]</scope>
</reference>
<gene>
    <name evidence="1" type="primary">57</name>
    <name evidence="1" type="ORF">SEA_FROKOSTDAME_57</name>
</gene>
<keyword evidence="1" id="KW-0540">Nuclease</keyword>
<organism evidence="1 2">
    <name type="scientific">Gordonia phage Frokostdame</name>
    <dbReference type="NCBI Taxonomy" id="2250320"/>
    <lineage>
        <taxon>Viruses</taxon>
        <taxon>Duplodnaviria</taxon>
        <taxon>Heunggongvirae</taxon>
        <taxon>Uroviricota</taxon>
        <taxon>Caudoviricetes</taxon>
        <taxon>Jujuvirus</taxon>
        <taxon>Jujuvirus frokostdame</taxon>
    </lineage>
</organism>
<sequence>MPRYKAPITRRETAKGHYYVDANGDRIPGVTTILGDGLPKTALINWAANATADYAIDNWDSLSDLPVAERLKKLQGGRYGVTDKAKKRGTEVHGYAERLVHGEKVADVPELLRGHVEAYARFLDQFDVQPIVVEASGVNYTVGYAGTLDLIADLTIPKLGVTRVLADVKTNEKGIYGETALQLAAYRHFEKLLVDGDEVDMIEVQRCAAIHVTSESAELIPLTVDEQQWRDFRYAREIRRFSNESRDLVGAPIEPPKETTIASIEWREAVDA</sequence>
<accession>A0A345L347</accession>
<evidence type="ECO:0000313" key="2">
    <source>
        <dbReference type="Proteomes" id="UP000260058"/>
    </source>
</evidence>
<keyword evidence="2" id="KW-1185">Reference proteome</keyword>
<keyword evidence="1" id="KW-0378">Hydrolase</keyword>
<dbReference type="RefSeq" id="YP_010096934.1">
    <property type="nucleotide sequence ID" value="NC_055754.1"/>
</dbReference>
<dbReference type="KEGG" id="vg:65114594"/>
<proteinExistence type="predicted"/>
<dbReference type="Proteomes" id="UP000260058">
    <property type="component" value="Segment"/>
</dbReference>
<dbReference type="EMBL" id="MH536818">
    <property type="protein sequence ID" value="AXH49699.1"/>
    <property type="molecule type" value="Genomic_DNA"/>
</dbReference>
<keyword evidence="1" id="KW-0269">Exonuclease</keyword>
<dbReference type="GeneID" id="65114594"/>
<dbReference type="GO" id="GO:0004527">
    <property type="term" value="F:exonuclease activity"/>
    <property type="evidence" value="ECO:0007669"/>
    <property type="project" value="UniProtKB-KW"/>
</dbReference>